<dbReference type="Gene3D" id="3.40.50.620">
    <property type="entry name" value="HUPs"/>
    <property type="match status" value="1"/>
</dbReference>
<keyword evidence="3 8" id="KW-0067">ATP-binding</keyword>
<name>A0ABD4SWJ5_MESHO</name>
<dbReference type="GO" id="GO:0004831">
    <property type="term" value="F:tyrosine-tRNA ligase activity"/>
    <property type="evidence" value="ECO:0007669"/>
    <property type="project" value="UniProtKB-UniRule"/>
</dbReference>
<dbReference type="SUPFAM" id="SSF52374">
    <property type="entry name" value="Nucleotidylyl transferase"/>
    <property type="match status" value="1"/>
</dbReference>
<dbReference type="GO" id="GO:0006437">
    <property type="term" value="P:tyrosyl-tRNA aminoacylation"/>
    <property type="evidence" value="ECO:0007669"/>
    <property type="project" value="UniProtKB-UniRule"/>
</dbReference>
<dbReference type="InterPro" id="IPR002305">
    <property type="entry name" value="aa-tRNA-synth_Ic"/>
</dbReference>
<dbReference type="GO" id="GO:0003723">
    <property type="term" value="F:RNA binding"/>
    <property type="evidence" value="ECO:0007669"/>
    <property type="project" value="UniProtKB-KW"/>
</dbReference>
<evidence type="ECO:0000259" key="9">
    <source>
        <dbReference type="Pfam" id="PF22421"/>
    </source>
</evidence>
<evidence type="ECO:0000256" key="3">
    <source>
        <dbReference type="ARBA" id="ARBA00022840"/>
    </source>
</evidence>
<feature type="short sequence motif" description="'HIGH' region" evidence="8">
    <location>
        <begin position="43"/>
        <end position="52"/>
    </location>
</feature>
<dbReference type="HAMAP" id="MF_02006">
    <property type="entry name" value="Tyr_tRNA_synth_type1"/>
    <property type="match status" value="1"/>
</dbReference>
<comment type="function">
    <text evidence="8">Catalyzes the attachment of tyrosine to tRNA(Tyr) in a two-step reaction: tyrosine is first activated by ATP to form Tyr-AMP and then transferred to the acceptor end of tRNA(Tyr).</text>
</comment>
<sequence length="414" mass="47840">MSYIEKQEFLTELKTRNILKDISSPEKFFNLKPDQGIYIGFDPTATSLHLGNYISISLLKRLQKIGIKVLAVIGGATGMIGDPSFSSKERKLLDFKTLNANKEKIKKQLESFGLPVFDNFEIYKNMNILDFLRDVGKNINISYLLAKESVASRIEVGLSFTEFSYQLIQGWDFKFLAENYQIIGQAGGSDQWGNMVTGLDFIKKSNLVQKDEAFVFTTNLLTDENGQKFGKSLGKPIWLDPEMYSPFHLYQFLLNQNDEQAEKIMLWLSFLDLKVINELIFKHKNDKKQRILQYNLAQEVVFNIHGDKGLKLAKKITKILFEKLDYTEITFKDKLELKKIIPYFKVSFFNANQIIDLGIFKSKRELNEFISHKALEINGSKISNIGDITEELKDKSNLFLLRKGKKYFFMIELI</sequence>
<evidence type="ECO:0000313" key="11">
    <source>
        <dbReference type="Proteomes" id="UP001203104"/>
    </source>
</evidence>
<comment type="subunit">
    <text evidence="8">Homodimer.</text>
</comment>
<dbReference type="GO" id="GO:0005524">
    <property type="term" value="F:ATP binding"/>
    <property type="evidence" value="ECO:0007669"/>
    <property type="project" value="UniProtKB-UniRule"/>
</dbReference>
<feature type="short sequence motif" description="'KMSKS' region" evidence="8">
    <location>
        <begin position="228"/>
        <end position="232"/>
    </location>
</feature>
<proteinExistence type="inferred from homology"/>
<dbReference type="Pfam" id="PF00579">
    <property type="entry name" value="tRNA-synt_1b"/>
    <property type="match status" value="1"/>
</dbReference>
<evidence type="ECO:0000256" key="1">
    <source>
        <dbReference type="ARBA" id="ARBA00022598"/>
    </source>
</evidence>
<evidence type="ECO:0000256" key="5">
    <source>
        <dbReference type="ARBA" id="ARBA00022917"/>
    </source>
</evidence>
<dbReference type="NCBIfam" id="TIGR00234">
    <property type="entry name" value="tyrS"/>
    <property type="match status" value="1"/>
</dbReference>
<keyword evidence="4" id="KW-0694">RNA-binding</keyword>
<dbReference type="InterPro" id="IPR024088">
    <property type="entry name" value="Tyr-tRNA-ligase_bac-type"/>
</dbReference>
<dbReference type="PANTHER" id="PTHR11766:SF0">
    <property type="entry name" value="TYROSINE--TRNA LIGASE, MITOCHONDRIAL"/>
    <property type="match status" value="1"/>
</dbReference>
<feature type="binding site" evidence="8">
    <location>
        <position position="38"/>
    </location>
    <ligand>
        <name>L-tyrosine</name>
        <dbReference type="ChEBI" id="CHEBI:58315"/>
    </ligand>
</feature>
<dbReference type="RefSeq" id="WP_160600685.1">
    <property type="nucleotide sequence ID" value="NZ_QQSN01000001.1"/>
</dbReference>
<dbReference type="Pfam" id="PF22421">
    <property type="entry name" value="SYY_C-terminal"/>
    <property type="match status" value="1"/>
</dbReference>
<feature type="domain" description="Tyrosine--tRNA ligase SYY-like C-terminal" evidence="9">
    <location>
        <begin position="353"/>
        <end position="411"/>
    </location>
</feature>
<dbReference type="AlphaFoldDB" id="A0ABD4SWJ5"/>
<accession>A0ABD4SWJ5</accession>
<dbReference type="EC" id="6.1.1.1" evidence="8"/>
<dbReference type="SUPFAM" id="SSF55174">
    <property type="entry name" value="Alpha-L RNA-binding motif"/>
    <property type="match status" value="1"/>
</dbReference>
<dbReference type="InterPro" id="IPR024107">
    <property type="entry name" value="Tyr-tRNA-ligase_bac_1"/>
</dbReference>
<protein>
    <recommendedName>
        <fullName evidence="8">Tyrosine--tRNA ligase</fullName>
        <ecNumber evidence="8">6.1.1.1</ecNumber>
    </recommendedName>
    <alternativeName>
        <fullName evidence="8">Tyrosyl-tRNA synthetase</fullName>
        <shortName evidence="8">TyrRS</shortName>
    </alternativeName>
</protein>
<evidence type="ECO:0000256" key="8">
    <source>
        <dbReference type="HAMAP-Rule" id="MF_02006"/>
    </source>
</evidence>
<dbReference type="PRINTS" id="PR01040">
    <property type="entry name" value="TRNASYNTHTYR"/>
</dbReference>
<evidence type="ECO:0000313" key="10">
    <source>
        <dbReference type="EMBL" id="MCI8283105.1"/>
    </source>
</evidence>
<feature type="binding site" evidence="8">
    <location>
        <position position="169"/>
    </location>
    <ligand>
        <name>L-tyrosine</name>
        <dbReference type="ChEBI" id="CHEBI:58315"/>
    </ligand>
</feature>
<reference evidence="10 11" key="1">
    <citation type="submission" date="2019-05" db="EMBL/GenBank/DDBJ databases">
        <title>Genome sequencing and assembly of Mycoplasma hyopneumoniae strains UFV01 and UFV02.</title>
        <authorList>
            <person name="De Souza L.F."/>
            <person name="Gonzaga N.F."/>
            <person name="Santos M.R."/>
            <person name="Deeney A.S."/>
            <person name="Vidigal P.M.P."/>
            <person name="Moreira M.A.S."/>
            <person name="Fietto J.R.L."/>
            <person name="Bressan G.C."/>
            <person name="Rycroft A.N."/>
            <person name="Silva Junior A."/>
        </authorList>
    </citation>
    <scope>NUCLEOTIDE SEQUENCE [LARGE SCALE GENOMIC DNA]</scope>
    <source>
        <strain evidence="10 11">UFV01</strain>
    </source>
</reference>
<dbReference type="Gene3D" id="1.10.240.10">
    <property type="entry name" value="Tyrosyl-Transfer RNA Synthetase"/>
    <property type="match status" value="1"/>
</dbReference>
<dbReference type="EMBL" id="VBRW01000001">
    <property type="protein sequence ID" value="MCI8283105.1"/>
    <property type="molecule type" value="Genomic_DNA"/>
</dbReference>
<comment type="similarity">
    <text evidence="8">Belongs to the class-I aminoacyl-tRNA synthetase family. TyrS type 1 subfamily.</text>
</comment>
<dbReference type="GO" id="GO:0005737">
    <property type="term" value="C:cytoplasm"/>
    <property type="evidence" value="ECO:0007669"/>
    <property type="project" value="UniProtKB-SubCell"/>
</dbReference>
<keyword evidence="6 8" id="KW-0030">Aminoacyl-tRNA synthetase</keyword>
<keyword evidence="2 8" id="KW-0547">Nucleotide-binding</keyword>
<dbReference type="PANTHER" id="PTHR11766">
    <property type="entry name" value="TYROSYL-TRNA SYNTHETASE"/>
    <property type="match status" value="1"/>
</dbReference>
<comment type="caution">
    <text evidence="10">The sequence shown here is derived from an EMBL/GenBank/DDBJ whole genome shotgun (WGS) entry which is preliminary data.</text>
</comment>
<feature type="binding site" evidence="8">
    <location>
        <position position="165"/>
    </location>
    <ligand>
        <name>L-tyrosine</name>
        <dbReference type="ChEBI" id="CHEBI:58315"/>
    </ligand>
</feature>
<evidence type="ECO:0000256" key="2">
    <source>
        <dbReference type="ARBA" id="ARBA00022741"/>
    </source>
</evidence>
<comment type="catalytic activity">
    <reaction evidence="7 8">
        <text>tRNA(Tyr) + L-tyrosine + ATP = L-tyrosyl-tRNA(Tyr) + AMP + diphosphate + H(+)</text>
        <dbReference type="Rhea" id="RHEA:10220"/>
        <dbReference type="Rhea" id="RHEA-COMP:9706"/>
        <dbReference type="Rhea" id="RHEA-COMP:9707"/>
        <dbReference type="ChEBI" id="CHEBI:15378"/>
        <dbReference type="ChEBI" id="CHEBI:30616"/>
        <dbReference type="ChEBI" id="CHEBI:33019"/>
        <dbReference type="ChEBI" id="CHEBI:58315"/>
        <dbReference type="ChEBI" id="CHEBI:78442"/>
        <dbReference type="ChEBI" id="CHEBI:78536"/>
        <dbReference type="ChEBI" id="CHEBI:456215"/>
        <dbReference type="EC" id="6.1.1.1"/>
    </reaction>
</comment>
<feature type="binding site" evidence="8">
    <location>
        <position position="231"/>
    </location>
    <ligand>
        <name>ATP</name>
        <dbReference type="ChEBI" id="CHEBI:30616"/>
    </ligand>
</feature>
<dbReference type="InterPro" id="IPR002307">
    <property type="entry name" value="Tyr-tRNA-ligase"/>
</dbReference>
<keyword evidence="8" id="KW-0963">Cytoplasm</keyword>
<organism evidence="10 11">
    <name type="scientific">Mesomycoplasma hyopneumoniae</name>
    <name type="common">Mycoplasma hyopneumoniae</name>
    <dbReference type="NCBI Taxonomy" id="2099"/>
    <lineage>
        <taxon>Bacteria</taxon>
        <taxon>Bacillati</taxon>
        <taxon>Mycoplasmatota</taxon>
        <taxon>Mycoplasmoidales</taxon>
        <taxon>Metamycoplasmataceae</taxon>
        <taxon>Mesomycoplasma</taxon>
    </lineage>
</organism>
<dbReference type="InterPro" id="IPR054608">
    <property type="entry name" value="SYY-like_C"/>
</dbReference>
<keyword evidence="5 8" id="KW-0648">Protein biosynthesis</keyword>
<dbReference type="CDD" id="cd00805">
    <property type="entry name" value="TyrRS_core"/>
    <property type="match status" value="1"/>
</dbReference>
<comment type="subcellular location">
    <subcellularLocation>
        <location evidence="8">Cytoplasm</location>
    </subcellularLocation>
</comment>
<dbReference type="Gene3D" id="3.10.290.10">
    <property type="entry name" value="RNA-binding S4 domain"/>
    <property type="match status" value="1"/>
</dbReference>
<dbReference type="InterPro" id="IPR014729">
    <property type="entry name" value="Rossmann-like_a/b/a_fold"/>
</dbReference>
<dbReference type="Proteomes" id="UP001203104">
    <property type="component" value="Unassembled WGS sequence"/>
</dbReference>
<dbReference type="InterPro" id="IPR036986">
    <property type="entry name" value="S4_RNA-bd_sf"/>
</dbReference>
<evidence type="ECO:0000256" key="7">
    <source>
        <dbReference type="ARBA" id="ARBA00048248"/>
    </source>
</evidence>
<dbReference type="FunFam" id="1.10.240.10:FF:000001">
    <property type="entry name" value="Tyrosine--tRNA ligase"/>
    <property type="match status" value="1"/>
</dbReference>
<evidence type="ECO:0000256" key="4">
    <source>
        <dbReference type="ARBA" id="ARBA00022884"/>
    </source>
</evidence>
<gene>
    <name evidence="8" type="primary">tyrS</name>
    <name evidence="10" type="ORF">FEF30_00655</name>
</gene>
<keyword evidence="1 8" id="KW-0436">Ligase</keyword>
<evidence type="ECO:0000256" key="6">
    <source>
        <dbReference type="ARBA" id="ARBA00023146"/>
    </source>
</evidence>